<dbReference type="Pfam" id="PF26607">
    <property type="entry name" value="DUF8189"/>
    <property type="match status" value="2"/>
</dbReference>
<keyword evidence="4 5" id="KW-0326">Glycosidase</keyword>
<keyword evidence="5" id="KW-1015">Disulfide bond</keyword>
<keyword evidence="3 5" id="KW-0378">Hydrolase</keyword>
<dbReference type="Gene3D" id="3.20.20.70">
    <property type="entry name" value="Aldolase class I"/>
    <property type="match status" value="1"/>
</dbReference>
<dbReference type="InterPro" id="IPR017853">
    <property type="entry name" value="GH"/>
</dbReference>
<feature type="signal peptide" evidence="7">
    <location>
        <begin position="1"/>
        <end position="38"/>
    </location>
</feature>
<evidence type="ECO:0000256" key="2">
    <source>
        <dbReference type="ARBA" id="ARBA00022729"/>
    </source>
</evidence>
<evidence type="ECO:0000259" key="8">
    <source>
        <dbReference type="Pfam" id="PF17801"/>
    </source>
</evidence>
<dbReference type="InterPro" id="IPR013785">
    <property type="entry name" value="Aldolase_TIM"/>
</dbReference>
<keyword evidence="2 7" id="KW-0732">Signal</keyword>
<evidence type="ECO:0000256" key="6">
    <source>
        <dbReference type="SAM" id="MobiDB-lite"/>
    </source>
</evidence>
<dbReference type="InterPro" id="IPR002241">
    <property type="entry name" value="Glyco_hydro_27"/>
</dbReference>
<dbReference type="Gene3D" id="2.60.40.1180">
    <property type="entry name" value="Golgi alpha-mannosidase II"/>
    <property type="match status" value="1"/>
</dbReference>
<evidence type="ECO:0000256" key="5">
    <source>
        <dbReference type="RuleBase" id="RU361168"/>
    </source>
</evidence>
<dbReference type="EC" id="3.2.1.22" evidence="5"/>
<dbReference type="Pfam" id="PF16499">
    <property type="entry name" value="Melibiase_2"/>
    <property type="match status" value="1"/>
</dbReference>
<reference evidence="11" key="1">
    <citation type="journal article" date="2019" name="Int. J. Syst. Evol. Microbiol.">
        <title>The Global Catalogue of Microorganisms (GCM) 10K type strain sequencing project: providing services to taxonomists for standard genome sequencing and annotation.</title>
        <authorList>
            <consortium name="The Broad Institute Genomics Platform"/>
            <consortium name="The Broad Institute Genome Sequencing Center for Infectious Disease"/>
            <person name="Wu L."/>
            <person name="Ma J."/>
        </authorList>
    </citation>
    <scope>NUCLEOTIDE SEQUENCE [LARGE SCALE GENOMIC DNA]</scope>
    <source>
        <strain evidence="11">CGMCC 4.7020</strain>
    </source>
</reference>
<keyword evidence="11" id="KW-1185">Reference proteome</keyword>
<feature type="chain" id="PRO_5046322421" description="Alpha-galactosidase" evidence="7">
    <location>
        <begin position="39"/>
        <end position="716"/>
    </location>
</feature>
<protein>
    <recommendedName>
        <fullName evidence="5">Alpha-galactosidase</fullName>
        <ecNumber evidence="5">3.2.1.22</ecNumber>
    </recommendedName>
    <alternativeName>
        <fullName evidence="5">Melibiase</fullName>
    </alternativeName>
</protein>
<dbReference type="InterPro" id="IPR041233">
    <property type="entry name" value="Melibiase_C"/>
</dbReference>
<dbReference type="InterPro" id="IPR006311">
    <property type="entry name" value="TAT_signal"/>
</dbReference>
<dbReference type="PRINTS" id="PR00740">
    <property type="entry name" value="GLHYDRLASE27"/>
</dbReference>
<feature type="domain" description="PLL-like beta propeller" evidence="9">
    <location>
        <begin position="448"/>
        <end position="565"/>
    </location>
</feature>
<dbReference type="RefSeq" id="WP_381239390.1">
    <property type="nucleotide sequence ID" value="NZ_JBHSKH010000072.1"/>
</dbReference>
<dbReference type="PROSITE" id="PS51318">
    <property type="entry name" value="TAT"/>
    <property type="match status" value="1"/>
</dbReference>
<gene>
    <name evidence="10" type="ORF">ACFQ5X_02610</name>
</gene>
<evidence type="ECO:0000256" key="3">
    <source>
        <dbReference type="ARBA" id="ARBA00022801"/>
    </source>
</evidence>
<proteinExistence type="inferred from homology"/>
<dbReference type="InterPro" id="IPR058502">
    <property type="entry name" value="PLL-like_beta-prop"/>
</dbReference>
<dbReference type="CDD" id="cd14792">
    <property type="entry name" value="GH27"/>
    <property type="match status" value="1"/>
</dbReference>
<comment type="similarity">
    <text evidence="1 5">Belongs to the glycosyl hydrolase 27 family.</text>
</comment>
<dbReference type="InterPro" id="IPR013780">
    <property type="entry name" value="Glyco_hydro_b"/>
</dbReference>
<evidence type="ECO:0000313" key="10">
    <source>
        <dbReference type="EMBL" id="MFD1304731.1"/>
    </source>
</evidence>
<comment type="caution">
    <text evidence="10">The sequence shown here is derived from an EMBL/GenBank/DDBJ whole genome shotgun (WGS) entry which is preliminary data.</text>
</comment>
<comment type="catalytic activity">
    <reaction evidence="5">
        <text>Hydrolysis of terminal, non-reducing alpha-D-galactose residues in alpha-D-galactosides, including galactose oligosaccharides, galactomannans and galactolipids.</text>
        <dbReference type="EC" id="3.2.1.22"/>
    </reaction>
</comment>
<feature type="region of interest" description="Disordered" evidence="6">
    <location>
        <begin position="472"/>
        <end position="492"/>
    </location>
</feature>
<dbReference type="EMBL" id="JBHTMM010000002">
    <property type="protein sequence ID" value="MFD1304731.1"/>
    <property type="molecule type" value="Genomic_DNA"/>
</dbReference>
<accession>A0ABW3X5I4</accession>
<evidence type="ECO:0000256" key="7">
    <source>
        <dbReference type="SAM" id="SignalP"/>
    </source>
</evidence>
<dbReference type="GO" id="GO:0016787">
    <property type="term" value="F:hydrolase activity"/>
    <property type="evidence" value="ECO:0007669"/>
    <property type="project" value="UniProtKB-KW"/>
</dbReference>
<name>A0ABW3X5I4_9ACTN</name>
<feature type="domain" description="PLL-like beta propeller" evidence="9">
    <location>
        <begin position="573"/>
        <end position="709"/>
    </location>
</feature>
<sequence length="716" mass="76235">MTSQAPAPRPGLRRLTRRSVATAAMVVAAATTASTASATSSAPRDVGAPASYDSGLAPTPYMGWNTYYGLGAPTEKEVRSVADKLVSSGLRDSGYDIVWLDGGWQADNPRDERGRLVANPERFPSGIPALVSYLHQRGLRAGIYTDAGTYDGGKSCGLGSRGHYDDDARQFAGWKIDAIKVDFLCGIGAKLDPGPAYKELSDAVAKSGRRMLLNLCNPLTDDWGLPHTPEQDAHNTFVYAPAIADSWRTGTDIAWGTPTPGEWPNILRNMDANAWHPEAQGPGHWNDPDYLIPMRPMSDGTPELTEEESTTQFVMWAEMASPLVLGSDPRTLNTSMLATLRNPEIIAVDQDRLGVQGVRVASDDTGDVYSKVLSGRGERAVVLLNRSDKPAQRTVRFADTALGGPVAVRDLRARADRGVHTDSYTVEVPAHGTAFLKLTGADALPGSGLGERTTSDPAIARSGDTVHTFLRGPHGTLVQHTDTGRGAPRTRDLGGPVKGGILGQPAVHASADGRVDVFVRGADSRAYRRIYAGGHWGDWQSLGGRLGDAPSVAFTDPGHWTLVARDGEGRIVQRGPSTGWTSLGTPDGRVTYGRPSAAVDSTGRVHVAVRTASDDIWTLSRDASGQWSDWSALGGTVSGSPTLVTVGGQVLLYARAGDYTLWQQRYEAGSWQGWSKRQEFPSAAFDGALGAVAGANGTVDAVYRGVDGTVHRTAFK</sequence>
<dbReference type="Gene3D" id="2.120.10.70">
    <property type="entry name" value="Fucose-specific lectin"/>
    <property type="match status" value="2"/>
</dbReference>
<feature type="domain" description="Alpha galactosidase C-terminal" evidence="8">
    <location>
        <begin position="364"/>
        <end position="438"/>
    </location>
</feature>
<evidence type="ECO:0000313" key="11">
    <source>
        <dbReference type="Proteomes" id="UP001597058"/>
    </source>
</evidence>
<dbReference type="SUPFAM" id="SSF51445">
    <property type="entry name" value="(Trans)glycosidases"/>
    <property type="match status" value="1"/>
</dbReference>
<dbReference type="PANTHER" id="PTHR11452">
    <property type="entry name" value="ALPHA-GALACTOSIDASE/ALPHA-N-ACETYLGALACTOSAMINIDASE"/>
    <property type="match status" value="1"/>
</dbReference>
<dbReference type="SUPFAM" id="SSF51011">
    <property type="entry name" value="Glycosyl hydrolase domain"/>
    <property type="match status" value="1"/>
</dbReference>
<dbReference type="PANTHER" id="PTHR11452:SF75">
    <property type="entry name" value="ALPHA-GALACTOSIDASE MEL1"/>
    <property type="match status" value="1"/>
</dbReference>
<dbReference type="Proteomes" id="UP001597058">
    <property type="component" value="Unassembled WGS sequence"/>
</dbReference>
<dbReference type="SUPFAM" id="SSF89372">
    <property type="entry name" value="Fucose-specific lectin"/>
    <property type="match status" value="1"/>
</dbReference>
<evidence type="ECO:0000259" key="9">
    <source>
        <dbReference type="Pfam" id="PF26607"/>
    </source>
</evidence>
<evidence type="ECO:0000256" key="4">
    <source>
        <dbReference type="ARBA" id="ARBA00023295"/>
    </source>
</evidence>
<dbReference type="Pfam" id="PF17801">
    <property type="entry name" value="Melibiase_C"/>
    <property type="match status" value="1"/>
</dbReference>
<evidence type="ECO:0000256" key="1">
    <source>
        <dbReference type="ARBA" id="ARBA00009743"/>
    </source>
</evidence>
<organism evidence="10 11">
    <name type="scientific">Streptomyces kaempferi</name>
    <dbReference type="NCBI Taxonomy" id="333725"/>
    <lineage>
        <taxon>Bacteria</taxon>
        <taxon>Bacillati</taxon>
        <taxon>Actinomycetota</taxon>
        <taxon>Actinomycetes</taxon>
        <taxon>Kitasatosporales</taxon>
        <taxon>Streptomycetaceae</taxon>
        <taxon>Streptomyces</taxon>
    </lineage>
</organism>